<organism evidence="2 3">
    <name type="scientific">Xenopus tropicalis</name>
    <name type="common">Western clawed frog</name>
    <name type="synonym">Silurana tropicalis</name>
    <dbReference type="NCBI Taxonomy" id="8364"/>
    <lineage>
        <taxon>Eukaryota</taxon>
        <taxon>Metazoa</taxon>
        <taxon>Chordata</taxon>
        <taxon>Craniata</taxon>
        <taxon>Vertebrata</taxon>
        <taxon>Euteleostomi</taxon>
        <taxon>Amphibia</taxon>
        <taxon>Batrachia</taxon>
        <taxon>Anura</taxon>
        <taxon>Pipoidea</taxon>
        <taxon>Pipidae</taxon>
        <taxon>Xenopodinae</taxon>
        <taxon>Xenopus</taxon>
        <taxon>Silurana</taxon>
    </lineage>
</organism>
<keyword evidence="1" id="KW-1133">Transmembrane helix</keyword>
<protein>
    <submittedName>
        <fullName evidence="3">Uncharacterized protein LOC100490013</fullName>
    </submittedName>
</protein>
<dbReference type="KEGG" id="xtr:100490013"/>
<dbReference type="GeneID" id="100490013"/>
<dbReference type="PANTHER" id="PTHR15381">
    <property type="entry name" value="CHONDROITIN SULFATE PROTEOGLYCAN 5 -RELATED"/>
    <property type="match status" value="1"/>
</dbReference>
<dbReference type="Xenbase" id="XB-GENE-29079995">
    <property type="gene designation" value="LOC100490013"/>
</dbReference>
<keyword evidence="1" id="KW-0812">Transmembrane</keyword>
<dbReference type="RefSeq" id="XP_012808189.3">
    <property type="nucleotide sequence ID" value="XM_012952735.3"/>
</dbReference>
<dbReference type="AlphaFoldDB" id="A0A8J0SC49"/>
<evidence type="ECO:0000313" key="4">
    <source>
        <dbReference type="Xenbase" id="XB-GENE-29079995"/>
    </source>
</evidence>
<feature type="transmembrane region" description="Helical" evidence="1">
    <location>
        <begin position="530"/>
        <end position="555"/>
    </location>
</feature>
<keyword evidence="2" id="KW-1185">Reference proteome</keyword>
<reference evidence="3" key="1">
    <citation type="submission" date="2025-08" db="UniProtKB">
        <authorList>
            <consortium name="RefSeq"/>
        </authorList>
    </citation>
    <scope>IDENTIFICATION</scope>
    <source>
        <strain evidence="3">Nigerian</strain>
        <tissue evidence="3">Liver and blood</tissue>
    </source>
</reference>
<dbReference type="Proteomes" id="UP000008143">
    <property type="component" value="Chromosome 10"/>
</dbReference>
<dbReference type="AGR" id="Xenbase:XB-GENE-29079995"/>
<evidence type="ECO:0000256" key="1">
    <source>
        <dbReference type="SAM" id="Phobius"/>
    </source>
</evidence>
<keyword evidence="1" id="KW-0472">Membrane</keyword>
<dbReference type="PANTHER" id="PTHR15381:SF1">
    <property type="entry name" value="CHONDROITIN SULFATE PROTEOGLYCAN 5"/>
    <property type="match status" value="1"/>
</dbReference>
<sequence>MPETKMGLWGCVYFFMVVAATKTSTFSRRRSPQNHQWKLTGLRNPYLNGFTQPDIRDDSDIEIMEEREVFTEIFKYRVRNQDRYKGERGLREEEGLFNGKHEHTCYIFPKPKAPELHNKRVGGIMIKQSKPINIGQRSYAFNFLTHRQMPDTMLISKEFKMSNHNARRTYRFSKNIQKNRHHNILNKVFRPSNNIPRMAGSKIDSSPKRIPDRYRMIASKNARSTKDHLRKTIPLSHRYHQQTAKEDNILNKKVASKKHGPVKPHSFSDAKQEKKVQVLTEGNGGEIPRRVTLTNKTSKISNPFYGTETNKQLALHMKDNRAKPPLKEISSQKNKYLKKELGGIFNDRGGQQKGLPSEILLETEGSGHLEVRSKGNQDFSRILNITSETESSTVSPSPLISLVEQRQGTSSVMQFITSTHKSMIINTIPFPAFRKDESHSMLTGPTTSKGLPEQVASTFPDSLRQGGNECDSGYKKYGDRCKSLCEINGIYCENGGQCVILENIGAVCRCPETELLCYRDHCCVSSLTPIQLVCIIGSCCVLLSALLVCVPVLILRTQMKMFTKTGLENSRFWIPTLMPASSISFSSIPESVESEFTVDSDCDSLPDFPSFFSTKKVTSDTSPWTSESTKL</sequence>
<evidence type="ECO:0000313" key="2">
    <source>
        <dbReference type="Proteomes" id="UP000008143"/>
    </source>
</evidence>
<proteinExistence type="predicted"/>
<name>A0A8J0SC49_XENTR</name>
<evidence type="ECO:0000313" key="3">
    <source>
        <dbReference type="RefSeq" id="XP_012808189.3"/>
    </source>
</evidence>
<gene>
    <name evidence="3 4" type="primary">LOC100490013</name>
</gene>
<dbReference type="OrthoDB" id="9935774at2759"/>
<accession>A0A8J0SC49</accession>